<feature type="transmembrane region" description="Helical" evidence="1">
    <location>
        <begin position="62"/>
        <end position="87"/>
    </location>
</feature>
<comment type="caution">
    <text evidence="2">The sequence shown here is derived from an EMBL/GenBank/DDBJ whole genome shotgun (WGS) entry which is preliminary data.</text>
</comment>
<dbReference type="AlphaFoldDB" id="A0A016SYH3"/>
<evidence type="ECO:0000313" key="2">
    <source>
        <dbReference type="EMBL" id="EYB95379.1"/>
    </source>
</evidence>
<evidence type="ECO:0000256" key="1">
    <source>
        <dbReference type="SAM" id="Phobius"/>
    </source>
</evidence>
<organism evidence="2 3">
    <name type="scientific">Ancylostoma ceylanicum</name>
    <dbReference type="NCBI Taxonomy" id="53326"/>
    <lineage>
        <taxon>Eukaryota</taxon>
        <taxon>Metazoa</taxon>
        <taxon>Ecdysozoa</taxon>
        <taxon>Nematoda</taxon>
        <taxon>Chromadorea</taxon>
        <taxon>Rhabditida</taxon>
        <taxon>Rhabditina</taxon>
        <taxon>Rhabditomorpha</taxon>
        <taxon>Strongyloidea</taxon>
        <taxon>Ancylostomatidae</taxon>
        <taxon>Ancylostomatinae</taxon>
        <taxon>Ancylostoma</taxon>
    </lineage>
</organism>
<dbReference type="EMBL" id="JARK01001496">
    <property type="protein sequence ID" value="EYB95379.1"/>
    <property type="molecule type" value="Genomic_DNA"/>
</dbReference>
<keyword evidence="1" id="KW-0812">Transmembrane</keyword>
<gene>
    <name evidence="2" type="primary">Acey_s0160.g3323</name>
    <name evidence="2" type="ORF">Y032_0160g3323</name>
</gene>
<protein>
    <submittedName>
        <fullName evidence="2">Uncharacterized protein</fullName>
    </submittedName>
</protein>
<accession>A0A016SYH3</accession>
<proteinExistence type="predicted"/>
<reference evidence="3" key="1">
    <citation type="journal article" date="2015" name="Nat. Genet.">
        <title>The genome and transcriptome of the zoonotic hookworm Ancylostoma ceylanicum identify infection-specific gene families.</title>
        <authorList>
            <person name="Schwarz E.M."/>
            <person name="Hu Y."/>
            <person name="Antoshechkin I."/>
            <person name="Miller M.M."/>
            <person name="Sternberg P.W."/>
            <person name="Aroian R.V."/>
        </authorList>
    </citation>
    <scope>NUCLEOTIDE SEQUENCE</scope>
    <source>
        <strain evidence="3">HY135</strain>
    </source>
</reference>
<dbReference type="Proteomes" id="UP000024635">
    <property type="component" value="Unassembled WGS sequence"/>
</dbReference>
<keyword evidence="1" id="KW-0472">Membrane</keyword>
<keyword evidence="3" id="KW-1185">Reference proteome</keyword>
<sequence>MIRCLKGQITNDSTFQALTKAKLDYIEISRYGQQAPLWNINRGPLNNSQSNSNGCLSAVPTALFYCNMLVIVIAVAAFYASAEAVIIPETPASKARIMLETPVYKGRYILLNALHKGYKEFLTLSERKDIPVKEMKEKALELAEKYGVKGGIINFYQQQSCHDFKRVELRHGSVGDPESSRQRVFGWPADRFRGGRHSMSSWDFC</sequence>
<evidence type="ECO:0000313" key="3">
    <source>
        <dbReference type="Proteomes" id="UP000024635"/>
    </source>
</evidence>
<name>A0A016SYH3_9BILA</name>
<keyword evidence="1" id="KW-1133">Transmembrane helix</keyword>